<organism evidence="7 8">
    <name type="scientific">Aspergillus pseudoviridinutans</name>
    <dbReference type="NCBI Taxonomy" id="1517512"/>
    <lineage>
        <taxon>Eukaryota</taxon>
        <taxon>Fungi</taxon>
        <taxon>Dikarya</taxon>
        <taxon>Ascomycota</taxon>
        <taxon>Pezizomycotina</taxon>
        <taxon>Eurotiomycetes</taxon>
        <taxon>Eurotiomycetidae</taxon>
        <taxon>Eurotiales</taxon>
        <taxon>Aspergillaceae</taxon>
        <taxon>Aspergillus</taxon>
        <taxon>Aspergillus subgen. Fumigati</taxon>
    </lineage>
</organism>
<dbReference type="InterPro" id="IPR009081">
    <property type="entry name" value="PP-bd_ACP"/>
</dbReference>
<comment type="similarity">
    <text evidence="5">Belongs to the NRP synthetase family.</text>
</comment>
<dbReference type="GO" id="GO:0031177">
    <property type="term" value="F:phosphopantetheine binding"/>
    <property type="evidence" value="ECO:0007669"/>
    <property type="project" value="TreeGrafter"/>
</dbReference>
<dbReference type="PROSITE" id="PS00012">
    <property type="entry name" value="PHOSPHOPANTETHEINE"/>
    <property type="match status" value="2"/>
</dbReference>
<dbReference type="InterPro" id="IPR010071">
    <property type="entry name" value="AA_adenyl_dom"/>
</dbReference>
<sequence>MARGRGYRASSRFQESLDWNQKVPPAAETHVHCLIKGQASQHPELQAVCSWDGSLTYDELDKYSSQLASHLSVSHGVGPEVIVPLCFEKSVWTIVGLLAVLKAGGAFLLLDVSQPVGRLKTMVQQAGASIALSSTKCVDISEALVEETVVVDGNTLSALTKEHAYKAKKECPCEDLSNSAYLIFTSGSTGTPKGVVIEHSQLATTSAVTGRLLGYGHHSRVFQFASYAFDACITDIFATLAHGGTICIPSEWERNNAIVESMNRMRVNNAKFTPSLAGTIAIEAVPTLRTLVLGGEACPTSFVEKWSAMFQLILVYGPAECCVICFTTEASQHKTVPAEIGRPVGSRAWIVRQDNSNELADVGEVGELFIEGPLVGRGYLNKPAETNNKFMRSPRWMPTSLMNSQSRFYRTGDLAKCLDDGTVVYVGRIDNQVKIRGQRLELEEVEKKAHDCLVAIQDVESKRIVVEAIASSNLISKQLVAFVLSTGTFGFLDWETEEDLPAICTSSVKQQQFAAAVHKIESAMKQVLPAFAIPSIWIPVRTLPLSASRKVDRKRVRDIIAPLSVKQLVSFATPASNSARNERRVALTETEAKLLGAWAAAFDINPLLITPDDNFFTLGGDSLMAIKLVTAARGKNIDLSFEKIFKYPILRQMALVAGTLNPNDHDQTTIPPFSLLDAPGDAQRVRREAASRFSLSESRIQDVYPCSPIQEGLLALSMKDPSAYILQFVYILPDSVDIEKLRAAWEEVAASTAVLKTRFFVHNSELLQAVVDEPLRWGMIDAADIASGLAAVSEKHKTVEEALSHFTVVRLQNHPRRHLIWTVHHALVDRWSESLIASSVEQAYLGQLTTEKLPGFNTFIRHIKQQSKEASEAFWERNLTDAPSSSFLRFPHPTYIPKVQKSHQVVHRVSFQETSSSIRCLHPSSLQRGSITTATIIQAAWSLILSIYSNSPDVVTGLTLNGRSLNLPGIEAIPGPTFTTVPFRTRISPDMCILDFLLGIQTNSVDILPFSQFGLQNIRQVSDDANAGCRFRSLLVIQTSTRSRDSQNVLERNEYTFPHMEFGIVMECELLDGGIDLRASFDPKLLSLQEVQQVCRQMNDILQRLYLSDFSMTVSELQEITSNDRVQILQWNNMGVCPPVSMSCIHELFNKRAQQQGSSQAICAWDGQLTYNSLDLYSSNLAKHLQMQYGVGPESTVIVYFDKSLWAVVSMLAVLKAGGCFVPVNPADPAGRIKTVIAKLGKSYSNVILTSLCYIERHKQLGFRALTVDGHTIDAIPKSDFMSNDVAPSNAAFVIFTSGSTGTPKGIVVEHKAFCSGALAWGQPLLKRSKQSRVLQFAPYSFDMSLGDIFSTLIFGGCICIPSEHDRMNNLKGAIESLGANQLSLTPTVASYLRPEELPDVTDLAVGGEVMTKEVVNIWANHVNLVNVYGPTECAVYSTGKVGIQSQEDPSNIGWAAGCLTWIVNPEDPDSLTPIGGIGELLIEGPILARGYLGDEAQTRAAFIEDPIWSRKNGQRKGRRLYRTGDLARYSADGSLLFMGRNDGQVKLRGQRLEVTEVEHQLRENIPDSVSVAVTVISPENGEQVLAAFLALHSDKGGSPNTALADSAEALRYFRSFIESADSRLRSILPRYMVPSVYIPVNSLPLSASAKIDRKALHNLSSKHSMAYLFSLRGDKASTKISTPPSTRMEWRIHDLWRTLFNVEHISVDDSFFALGGSSVLAMRLVSMARKEGMTMTVYDIFQCATLRDLALTVQDSASNVELPPFSLLQGVDTEELRSQTVKQCRINDLDDIEDIYPCTPMQLHYVTGYPEANKDPSGPWDWQSQAIFKLSPSMDLSKLKAIWNTAIRRHPTLRSRLIRTGSGIFQAVIKEDGQEMWHESHNLQYYLRSDRSTPMRFGDRLVRLALITTSPDSTPEHYFVLSAHHSIYDGFSRSMLFSELRIAYTNGVYIDGPLPKMTQFVKYITQTADKPSATAFWTSYLYTAKTKALLTIPGNPPPHDLHQTDQKLTQPLPPLPPSEITLPTIIELASGLAIATHLDTEDVIFYSDRSGRNHPVEGIQDLIGPTTLFLPVRIHLDKAQTVHDLLHSSQGFQAAMMPYEHVGWLELREMEHLKPILRHSLNMNVKPQNVVSLDWGQDLQFQSSYASCDDPFGIEVTLLEGEIEWRIYYDERFITSDTVAKLLGDFTRVFKELVTATAQGRSKLTVGEMMGCLLKR</sequence>
<evidence type="ECO:0000313" key="8">
    <source>
        <dbReference type="Proteomes" id="UP001043456"/>
    </source>
</evidence>
<evidence type="ECO:0000313" key="7">
    <source>
        <dbReference type="EMBL" id="GIJ86463.1"/>
    </source>
</evidence>
<dbReference type="InterPro" id="IPR023213">
    <property type="entry name" value="CAT-like_dom_sf"/>
</dbReference>
<dbReference type="SUPFAM" id="SSF52777">
    <property type="entry name" value="CoA-dependent acyltransferases"/>
    <property type="match status" value="4"/>
</dbReference>
<dbReference type="CDD" id="cd05918">
    <property type="entry name" value="A_NRPS_SidN3_like"/>
    <property type="match status" value="2"/>
</dbReference>
<feature type="domain" description="Carrier" evidence="6">
    <location>
        <begin position="1684"/>
        <end position="1758"/>
    </location>
</feature>
<evidence type="ECO:0000256" key="1">
    <source>
        <dbReference type="ARBA" id="ARBA00022450"/>
    </source>
</evidence>
<keyword evidence="4" id="KW-0677">Repeat</keyword>
<dbReference type="SUPFAM" id="SSF47336">
    <property type="entry name" value="ACP-like"/>
    <property type="match status" value="2"/>
</dbReference>
<dbReference type="FunFam" id="3.30.300.30:FF:000015">
    <property type="entry name" value="Nonribosomal peptide synthase SidD"/>
    <property type="match status" value="2"/>
</dbReference>
<dbReference type="OrthoDB" id="416786at2759"/>
<evidence type="ECO:0000256" key="3">
    <source>
        <dbReference type="ARBA" id="ARBA00022598"/>
    </source>
</evidence>
<dbReference type="InterPro" id="IPR020845">
    <property type="entry name" value="AMP-binding_CS"/>
</dbReference>
<dbReference type="GO" id="GO:0043041">
    <property type="term" value="P:amino acid activation for nonribosomal peptide biosynthetic process"/>
    <property type="evidence" value="ECO:0007669"/>
    <property type="project" value="TreeGrafter"/>
</dbReference>
<keyword evidence="3" id="KW-0436">Ligase</keyword>
<dbReference type="InterPro" id="IPR006162">
    <property type="entry name" value="Ppantetheine_attach_site"/>
</dbReference>
<dbReference type="Gene3D" id="3.30.300.30">
    <property type="match status" value="2"/>
</dbReference>
<proteinExistence type="inferred from homology"/>
<evidence type="ECO:0000256" key="5">
    <source>
        <dbReference type="ARBA" id="ARBA00029454"/>
    </source>
</evidence>
<dbReference type="InterPro" id="IPR036736">
    <property type="entry name" value="ACP-like_sf"/>
</dbReference>
<dbReference type="Pfam" id="PF00550">
    <property type="entry name" value="PP-binding"/>
    <property type="match status" value="2"/>
</dbReference>
<keyword evidence="1" id="KW-0596">Phosphopantetheine</keyword>
<dbReference type="InterPro" id="IPR001242">
    <property type="entry name" value="Condensation_dom"/>
</dbReference>
<dbReference type="RefSeq" id="XP_043157210.1">
    <property type="nucleotide sequence ID" value="XM_043301275.1"/>
</dbReference>
<dbReference type="GeneID" id="67003964"/>
<dbReference type="CDD" id="cd19545">
    <property type="entry name" value="FUM14_C_NRPS-like"/>
    <property type="match status" value="2"/>
</dbReference>
<comment type="caution">
    <text evidence="7">The sequence shown here is derived from an EMBL/GenBank/DDBJ whole genome shotgun (WGS) entry which is preliminary data.</text>
</comment>
<keyword evidence="2" id="KW-0597">Phosphoprotein</keyword>
<dbReference type="Proteomes" id="UP001043456">
    <property type="component" value="Unassembled WGS sequence"/>
</dbReference>
<dbReference type="InterPro" id="IPR000873">
    <property type="entry name" value="AMP-dep_synth/lig_dom"/>
</dbReference>
<dbReference type="Gene3D" id="3.30.559.10">
    <property type="entry name" value="Chloramphenicol acetyltransferase-like domain"/>
    <property type="match status" value="2"/>
</dbReference>
<dbReference type="GO" id="GO:0044550">
    <property type="term" value="P:secondary metabolite biosynthetic process"/>
    <property type="evidence" value="ECO:0007669"/>
    <property type="project" value="TreeGrafter"/>
</dbReference>
<dbReference type="PANTHER" id="PTHR45527:SF1">
    <property type="entry name" value="FATTY ACID SYNTHASE"/>
    <property type="match status" value="1"/>
</dbReference>
<dbReference type="GO" id="GO:0005737">
    <property type="term" value="C:cytoplasm"/>
    <property type="evidence" value="ECO:0007669"/>
    <property type="project" value="TreeGrafter"/>
</dbReference>
<dbReference type="SUPFAM" id="SSF56801">
    <property type="entry name" value="Acetyl-CoA synthetase-like"/>
    <property type="match status" value="2"/>
</dbReference>
<dbReference type="InterPro" id="IPR042099">
    <property type="entry name" value="ANL_N_sf"/>
</dbReference>
<dbReference type="Pfam" id="PF00668">
    <property type="entry name" value="Condensation"/>
    <property type="match status" value="2"/>
</dbReference>
<name>A0A9P3BDR7_9EURO</name>
<dbReference type="EMBL" id="BHVY01000003">
    <property type="protein sequence ID" value="GIJ86463.1"/>
    <property type="molecule type" value="Genomic_DNA"/>
</dbReference>
<dbReference type="Pfam" id="PF00501">
    <property type="entry name" value="AMP-binding"/>
    <property type="match status" value="2"/>
</dbReference>
<dbReference type="Gene3D" id="3.40.50.12780">
    <property type="entry name" value="N-terminal domain of ligase-like"/>
    <property type="match status" value="2"/>
</dbReference>
<gene>
    <name evidence="7" type="ORF">Asppvi_005352</name>
</gene>
<dbReference type="PROSITE" id="PS00455">
    <property type="entry name" value="AMP_BINDING"/>
    <property type="match status" value="2"/>
</dbReference>
<evidence type="ECO:0000256" key="4">
    <source>
        <dbReference type="ARBA" id="ARBA00022737"/>
    </source>
</evidence>
<protein>
    <submittedName>
        <fullName evidence="7">Nonribosomal peptide synthase</fullName>
    </submittedName>
</protein>
<dbReference type="PROSITE" id="PS50075">
    <property type="entry name" value="CARRIER"/>
    <property type="match status" value="2"/>
</dbReference>
<dbReference type="FunFam" id="1.10.1200.10:FF:000005">
    <property type="entry name" value="Nonribosomal peptide synthetase 1"/>
    <property type="match status" value="1"/>
</dbReference>
<dbReference type="FunFam" id="3.40.50.12780:FF:000014">
    <property type="entry name" value="Nonribosomal peptide synthetase 1"/>
    <property type="match status" value="2"/>
</dbReference>
<reference evidence="7 8" key="1">
    <citation type="submission" date="2018-10" db="EMBL/GenBank/DDBJ databases">
        <title>Pan-genome distribution and transcriptional activeness of fungal secondary metabolism genes in Aspergillus section Fumigati.</title>
        <authorList>
            <person name="Takahashi H."/>
            <person name="Umemura M."/>
            <person name="Ninomiya A."/>
            <person name="Kusuya Y."/>
            <person name="Urayama S."/>
            <person name="Shimizu M."/>
            <person name="Watanabe A."/>
            <person name="Kamei K."/>
            <person name="Yaguchi T."/>
            <person name="Hagiwara D."/>
        </authorList>
    </citation>
    <scope>NUCLEOTIDE SEQUENCE [LARGE SCALE GENOMIC DNA]</scope>
    <source>
        <strain evidence="7 8">IFM 55266</strain>
    </source>
</reference>
<dbReference type="NCBIfam" id="TIGR01733">
    <property type="entry name" value="AA-adenyl-dom"/>
    <property type="match status" value="2"/>
</dbReference>
<evidence type="ECO:0000256" key="2">
    <source>
        <dbReference type="ARBA" id="ARBA00022553"/>
    </source>
</evidence>
<dbReference type="InterPro" id="IPR045851">
    <property type="entry name" value="AMP-bd_C_sf"/>
</dbReference>
<accession>A0A9P3BDR7</accession>
<dbReference type="PANTHER" id="PTHR45527">
    <property type="entry name" value="NONRIBOSOMAL PEPTIDE SYNTHETASE"/>
    <property type="match status" value="1"/>
</dbReference>
<keyword evidence="8" id="KW-1185">Reference proteome</keyword>
<dbReference type="Gene3D" id="1.10.1200.10">
    <property type="entry name" value="ACP-like"/>
    <property type="match status" value="2"/>
</dbReference>
<dbReference type="GO" id="GO:0016874">
    <property type="term" value="F:ligase activity"/>
    <property type="evidence" value="ECO:0007669"/>
    <property type="project" value="UniProtKB-KW"/>
</dbReference>
<feature type="domain" description="Carrier" evidence="6">
    <location>
        <begin position="585"/>
        <end position="661"/>
    </location>
</feature>
<evidence type="ECO:0000259" key="6">
    <source>
        <dbReference type="PROSITE" id="PS50075"/>
    </source>
</evidence>
<dbReference type="Gene3D" id="3.30.559.30">
    <property type="entry name" value="Nonribosomal peptide synthetase, condensation domain"/>
    <property type="match status" value="2"/>
</dbReference>